<evidence type="ECO:0000313" key="19">
    <source>
        <dbReference type="EMBL" id="MFC4263467.1"/>
    </source>
</evidence>
<dbReference type="Proteomes" id="UP001595907">
    <property type="component" value="Unassembled WGS sequence"/>
</dbReference>
<dbReference type="InterPro" id="IPR054765">
    <property type="entry name" value="SLBB_dom"/>
</dbReference>
<keyword evidence="14" id="KW-0449">Lipoprotein</keyword>
<comment type="similarity">
    <text evidence="2">Belongs to the BexD/CtrA/VexA family.</text>
</comment>
<keyword evidence="6" id="KW-0812">Transmembrane</keyword>
<keyword evidence="7" id="KW-0732">Signal</keyword>
<evidence type="ECO:0000256" key="11">
    <source>
        <dbReference type="ARBA" id="ARBA00023136"/>
    </source>
</evidence>
<accession>A0ABV8QUR6</accession>
<feature type="domain" description="Soluble ligand binding" evidence="17">
    <location>
        <begin position="571"/>
        <end position="616"/>
    </location>
</feature>
<keyword evidence="9" id="KW-0406">Ion transport</keyword>
<dbReference type="Pfam" id="PF22461">
    <property type="entry name" value="SLBB_2"/>
    <property type="match status" value="1"/>
</dbReference>
<evidence type="ECO:0000256" key="1">
    <source>
        <dbReference type="ARBA" id="ARBA00004571"/>
    </source>
</evidence>
<sequence>MHRGSMVSIPRLLLLLLSVIVSTITFSQPPPTTNPSGVPTINTPPVNLTNPQLQSVLADGNNTDAGKDRNADLYKNNKVYKDSLTDNSGSKNEYSPKNTYGANVFSNAAQTNVAELSTPPLDYPIGVGDEIIVSLYGGAEFQNNYVVGSDGSIFPKGMGKIYVGGLVFENVRRLLYSRFSAVVPVGTNIDIALGKPRTININVVNEVNNPGIYTVSAFSNAFNVIAKAGGVTNQGNLRNIQIKRNGRVIEELDVYKYLQTGDFGKHIYLQNNDFIIVPFYEKKVLVTGEFKRPMYYQLRKDEGVKALLKYSGGLNSGALASNLKIVRVENESQIIRDINANAILKIAGQDELLKDGDILKADLVKNGIINKVEIKGEVKYPDTYEYRDGDKLFDLINRAGGVTRNTYLNRAYVFRGAGDSTSLQSDRLEVDLTDISNNNILSKNNVALQPNDVVLLFGSYEFSEPINVEIFGEVRKPGTQRKYGGMTLQDLLYLSGGLKPSAEFGRLEISSIVDVDSARKGLKPTRTVVKSYAIDQNLQIDSAAAQILMKPYDQVLVRKNPTFELQQNIEIKGLVKYPGLYPRLDKYEKLSSYIARAGGFKENANLSGAVLYRRKTENLREKQVSETQYDSVGNAIETAKKIKNIDEPVSIDLYKALKYKNSKFDIILQENDIIFIPEINPFVSVEGKVQSPLKIVFDKEHTNVAFYVDKAGGFGIRPWKRRVFVTYANGKSKRTKNFFFFHFYPRVEEGSVITIPGRPEGQEITDVIRTTATSLVPVLVTALILKYIN</sequence>
<evidence type="ECO:0000256" key="9">
    <source>
        <dbReference type="ARBA" id="ARBA00023065"/>
    </source>
</evidence>
<evidence type="ECO:0000256" key="13">
    <source>
        <dbReference type="ARBA" id="ARBA00023237"/>
    </source>
</evidence>
<organism evidence="19 20">
    <name type="scientific">Ferruginibacter yonginensis</name>
    <dbReference type="NCBI Taxonomy" id="1310416"/>
    <lineage>
        <taxon>Bacteria</taxon>
        <taxon>Pseudomonadati</taxon>
        <taxon>Bacteroidota</taxon>
        <taxon>Chitinophagia</taxon>
        <taxon>Chitinophagales</taxon>
        <taxon>Chitinophagaceae</taxon>
        <taxon>Ferruginibacter</taxon>
    </lineage>
</organism>
<gene>
    <name evidence="19" type="ORF">ACFOWM_11285</name>
</gene>
<keyword evidence="20" id="KW-1185">Reference proteome</keyword>
<dbReference type="InterPro" id="IPR049712">
    <property type="entry name" value="Poly_export"/>
</dbReference>
<evidence type="ECO:0000313" key="20">
    <source>
        <dbReference type="Proteomes" id="UP001595907"/>
    </source>
</evidence>
<evidence type="ECO:0000259" key="17">
    <source>
        <dbReference type="Pfam" id="PF10531"/>
    </source>
</evidence>
<feature type="domain" description="Soluble ligand binding" evidence="17">
    <location>
        <begin position="284"/>
        <end position="328"/>
    </location>
</feature>
<evidence type="ECO:0000256" key="6">
    <source>
        <dbReference type="ARBA" id="ARBA00022692"/>
    </source>
</evidence>
<evidence type="ECO:0000256" key="4">
    <source>
        <dbReference type="ARBA" id="ARBA00022452"/>
    </source>
</evidence>
<keyword evidence="10" id="KW-0626">Porin</keyword>
<evidence type="ECO:0000256" key="7">
    <source>
        <dbReference type="ARBA" id="ARBA00022729"/>
    </source>
</evidence>
<dbReference type="InterPro" id="IPR019554">
    <property type="entry name" value="Soluble_ligand-bd"/>
</dbReference>
<dbReference type="InterPro" id="IPR003715">
    <property type="entry name" value="Poly_export_N"/>
</dbReference>
<dbReference type="PANTHER" id="PTHR33619:SF3">
    <property type="entry name" value="POLYSACCHARIDE EXPORT PROTEIN GFCE-RELATED"/>
    <property type="match status" value="1"/>
</dbReference>
<feature type="domain" description="Soluble ligand binding" evidence="17">
    <location>
        <begin position="371"/>
        <end position="419"/>
    </location>
</feature>
<protein>
    <submittedName>
        <fullName evidence="19">SLBB domain-containing protein</fullName>
    </submittedName>
</protein>
<keyword evidence="3" id="KW-0813">Transport</keyword>
<dbReference type="Pfam" id="PF02563">
    <property type="entry name" value="Poly_export"/>
    <property type="match status" value="1"/>
</dbReference>
<evidence type="ECO:0000256" key="3">
    <source>
        <dbReference type="ARBA" id="ARBA00022448"/>
    </source>
</evidence>
<keyword evidence="4" id="KW-1134">Transmembrane beta strand</keyword>
<keyword evidence="13" id="KW-0998">Cell outer membrane</keyword>
<keyword evidence="11" id="KW-0472">Membrane</keyword>
<dbReference type="PANTHER" id="PTHR33619">
    <property type="entry name" value="POLYSACCHARIDE EXPORT PROTEIN GFCE-RELATED"/>
    <property type="match status" value="1"/>
</dbReference>
<proteinExistence type="inferred from homology"/>
<comment type="caution">
    <text evidence="19">The sequence shown here is derived from an EMBL/GenBank/DDBJ whole genome shotgun (WGS) entry which is preliminary data.</text>
</comment>
<evidence type="ECO:0000256" key="12">
    <source>
        <dbReference type="ARBA" id="ARBA00023139"/>
    </source>
</evidence>
<dbReference type="RefSeq" id="WP_379710062.1">
    <property type="nucleotide sequence ID" value="NZ_JBHSCZ010000002.1"/>
</dbReference>
<evidence type="ECO:0000256" key="10">
    <source>
        <dbReference type="ARBA" id="ARBA00023114"/>
    </source>
</evidence>
<evidence type="ECO:0000256" key="8">
    <source>
        <dbReference type="ARBA" id="ARBA00023047"/>
    </source>
</evidence>
<evidence type="ECO:0000259" key="18">
    <source>
        <dbReference type="Pfam" id="PF22461"/>
    </source>
</evidence>
<keyword evidence="5" id="KW-0762">Sugar transport</keyword>
<feature type="region of interest" description="Disordered" evidence="15">
    <location>
        <begin position="28"/>
        <end position="48"/>
    </location>
</feature>
<evidence type="ECO:0000256" key="15">
    <source>
        <dbReference type="SAM" id="MobiDB-lite"/>
    </source>
</evidence>
<dbReference type="Gene3D" id="3.10.560.10">
    <property type="entry name" value="Outer membrane lipoprotein wza domain like"/>
    <property type="match status" value="5"/>
</dbReference>
<dbReference type="EMBL" id="JBHSCZ010000002">
    <property type="protein sequence ID" value="MFC4263467.1"/>
    <property type="molecule type" value="Genomic_DNA"/>
</dbReference>
<comment type="subcellular location">
    <subcellularLocation>
        <location evidence="1">Cell outer membrane</location>
        <topology evidence="1">Multi-pass membrane protein</topology>
    </subcellularLocation>
</comment>
<feature type="domain" description="SLBB" evidence="18">
    <location>
        <begin position="203"/>
        <end position="277"/>
    </location>
</feature>
<evidence type="ECO:0000256" key="2">
    <source>
        <dbReference type="ARBA" id="ARBA00009450"/>
    </source>
</evidence>
<evidence type="ECO:0000256" key="14">
    <source>
        <dbReference type="ARBA" id="ARBA00023288"/>
    </source>
</evidence>
<feature type="compositionally biased region" description="Polar residues" evidence="15">
    <location>
        <begin position="34"/>
        <end position="48"/>
    </location>
</feature>
<keyword evidence="8" id="KW-0625">Polysaccharide transport</keyword>
<feature type="domain" description="Soluble ligand binding" evidence="17">
    <location>
        <begin position="468"/>
        <end position="506"/>
    </location>
</feature>
<name>A0ABV8QUR6_9BACT</name>
<evidence type="ECO:0000259" key="16">
    <source>
        <dbReference type="Pfam" id="PF02563"/>
    </source>
</evidence>
<dbReference type="Pfam" id="PF10531">
    <property type="entry name" value="SLBB"/>
    <property type="match status" value="4"/>
</dbReference>
<reference evidence="20" key="1">
    <citation type="journal article" date="2019" name="Int. J. Syst. Evol. Microbiol.">
        <title>The Global Catalogue of Microorganisms (GCM) 10K type strain sequencing project: providing services to taxonomists for standard genome sequencing and annotation.</title>
        <authorList>
            <consortium name="The Broad Institute Genomics Platform"/>
            <consortium name="The Broad Institute Genome Sequencing Center for Infectious Disease"/>
            <person name="Wu L."/>
            <person name="Ma J."/>
        </authorList>
    </citation>
    <scope>NUCLEOTIDE SEQUENCE [LARGE SCALE GENOMIC DNA]</scope>
    <source>
        <strain evidence="20">CECT 8289</strain>
    </source>
</reference>
<feature type="domain" description="Polysaccharide export protein N-terminal" evidence="16">
    <location>
        <begin position="120"/>
        <end position="182"/>
    </location>
</feature>
<keyword evidence="12" id="KW-0564">Palmitate</keyword>
<evidence type="ECO:0000256" key="5">
    <source>
        <dbReference type="ARBA" id="ARBA00022597"/>
    </source>
</evidence>